<accession>A0A562PJR1</accession>
<dbReference type="Proteomes" id="UP000316905">
    <property type="component" value="Unassembled WGS sequence"/>
</dbReference>
<name>A0A562PJR1_9PSED</name>
<sequence length="253" mass="28009">MAKAITLSNGRTWKTQKDALAHFKAMLDRYDNQDVIDTRADHEDLVVLLERYDEAITDGPSKTGTGIDYFTRTLNNFKGFATAGFWVHREDGTATDFSYISAVKGQPKGPSKEFYDACRAAVQEDLHAAKLKFFKEYADTDGYVPCEVTGQQIAYQDAHLDHAGHTFNQIVSSFRAARGWTLEVPNGIVSLPADGQTQSTLIDPAVAKAFVDFHHSLATLRIVLSTVNLSMAARQRQPTIRRPVPLQCSSNPA</sequence>
<evidence type="ECO:0000313" key="2">
    <source>
        <dbReference type="Proteomes" id="UP000316905"/>
    </source>
</evidence>
<dbReference type="AlphaFoldDB" id="A0A562PJR1"/>
<organism evidence="1 2">
    <name type="scientific">Pseudomonas duriflava</name>
    <dbReference type="NCBI Taxonomy" id="459528"/>
    <lineage>
        <taxon>Bacteria</taxon>
        <taxon>Pseudomonadati</taxon>
        <taxon>Pseudomonadota</taxon>
        <taxon>Gammaproteobacteria</taxon>
        <taxon>Pseudomonadales</taxon>
        <taxon>Pseudomonadaceae</taxon>
        <taxon>Pseudomonas</taxon>
    </lineage>
</organism>
<dbReference type="EMBL" id="VLKY01000049">
    <property type="protein sequence ID" value="TWI44618.1"/>
    <property type="molecule type" value="Genomic_DNA"/>
</dbReference>
<protein>
    <submittedName>
        <fullName evidence="1">Uncharacterized protein DUF3223</fullName>
    </submittedName>
</protein>
<proteinExistence type="predicted"/>
<dbReference type="RefSeq" id="WP_145146107.1">
    <property type="nucleotide sequence ID" value="NZ_VLKY01000049.1"/>
</dbReference>
<reference evidence="1 2" key="1">
    <citation type="journal article" date="2015" name="Stand. Genomic Sci.">
        <title>Genomic Encyclopedia of Bacterial and Archaeal Type Strains, Phase III: the genomes of soil and plant-associated and newly described type strains.</title>
        <authorList>
            <person name="Whitman W.B."/>
            <person name="Woyke T."/>
            <person name="Klenk H.P."/>
            <person name="Zhou Y."/>
            <person name="Lilburn T.G."/>
            <person name="Beck B.J."/>
            <person name="De Vos P."/>
            <person name="Vandamme P."/>
            <person name="Eisen J.A."/>
            <person name="Garrity G."/>
            <person name="Hugenholtz P."/>
            <person name="Kyrpides N.C."/>
        </authorList>
    </citation>
    <scope>NUCLEOTIDE SEQUENCE [LARGE SCALE GENOMIC DNA]</scope>
    <source>
        <strain evidence="1 2">CGMCC 1.6858</strain>
    </source>
</reference>
<dbReference type="Pfam" id="PF11523">
    <property type="entry name" value="DUF3223"/>
    <property type="match status" value="1"/>
</dbReference>
<dbReference type="OrthoDB" id="4177831at2"/>
<comment type="caution">
    <text evidence="1">The sequence shown here is derived from an EMBL/GenBank/DDBJ whole genome shotgun (WGS) entry which is preliminary data.</text>
</comment>
<dbReference type="Gene3D" id="3.10.450.40">
    <property type="match status" value="1"/>
</dbReference>
<evidence type="ECO:0000313" key="1">
    <source>
        <dbReference type="EMBL" id="TWI44618.1"/>
    </source>
</evidence>
<gene>
    <name evidence="1" type="ORF">IQ22_04719</name>
</gene>
<keyword evidence="2" id="KW-1185">Reference proteome</keyword>